<sequence length="133" mass="14541">MDSSDLQQNLIDTINLVVDGKIGRMNVPLTQVGRVVQDPTGYEVVVELNDTEQTCTLPEHLHNWISKDDIVYVQDALGNGQELVVIGSSGSTRNSSMVITDSEHEGEKGKEFISGVTKLENIDGALDDPEIFI</sequence>
<evidence type="ECO:0000313" key="1">
    <source>
        <dbReference type="EMBL" id="GET05435.1"/>
    </source>
</evidence>
<dbReference type="RefSeq" id="WP_172584273.1">
    <property type="nucleotide sequence ID" value="NZ_BLAM01000054.1"/>
</dbReference>
<dbReference type="EMBL" id="BLAM01000054">
    <property type="protein sequence ID" value="GET05435.1"/>
    <property type="molecule type" value="Genomic_DNA"/>
</dbReference>
<accession>A0A6F9XJQ6</accession>
<reference evidence="1" key="1">
    <citation type="submission" date="2019-10" db="EMBL/GenBank/DDBJ databases">
        <title>Lactobacillus agilis SY212 Whole Genome Sequencing Project.</title>
        <authorList>
            <person name="Suzuki S."/>
            <person name="Endo A."/>
            <person name="Maeno S."/>
            <person name="Shiwa Y."/>
            <person name="Matsutani M."/>
            <person name="Kajikawa A."/>
        </authorList>
    </citation>
    <scope>NUCLEOTIDE SEQUENCE</scope>
    <source>
        <strain evidence="1">SY212</strain>
    </source>
</reference>
<protein>
    <submittedName>
        <fullName evidence="1">Phage-associated protein</fullName>
    </submittedName>
</protein>
<dbReference type="AlphaFoldDB" id="A0A6F9XJQ6"/>
<dbReference type="Proteomes" id="UP000494265">
    <property type="component" value="Unassembled WGS sequence"/>
</dbReference>
<proteinExistence type="predicted"/>
<name>A0A6F9XJQ6_9LACO</name>
<comment type="caution">
    <text evidence="1">The sequence shown here is derived from an EMBL/GenBank/DDBJ whole genome shotgun (WGS) entry which is preliminary data.</text>
</comment>
<gene>
    <name evidence="1" type="ORF">SY212_04650</name>
</gene>
<organism evidence="1">
    <name type="scientific">Ligilactobacillus agilis</name>
    <dbReference type="NCBI Taxonomy" id="1601"/>
    <lineage>
        <taxon>Bacteria</taxon>
        <taxon>Bacillati</taxon>
        <taxon>Bacillota</taxon>
        <taxon>Bacilli</taxon>
        <taxon>Lactobacillales</taxon>
        <taxon>Lactobacillaceae</taxon>
        <taxon>Ligilactobacillus</taxon>
    </lineage>
</organism>